<feature type="domain" description="DUF2510" evidence="9">
    <location>
        <begin position="16"/>
        <end position="45"/>
    </location>
</feature>
<dbReference type="InterPro" id="IPR051791">
    <property type="entry name" value="Pra-immunoreactive"/>
</dbReference>
<evidence type="ECO:0000256" key="3">
    <source>
        <dbReference type="ARBA" id="ARBA00022692"/>
    </source>
</evidence>
<dbReference type="Proteomes" id="UP000179935">
    <property type="component" value="Unassembled WGS sequence"/>
</dbReference>
<feature type="compositionally biased region" description="Pro residues" evidence="6">
    <location>
        <begin position="232"/>
        <end position="247"/>
    </location>
</feature>
<organism evidence="10 11">
    <name type="scientific">Streptomyces colonosanans</name>
    <dbReference type="NCBI Taxonomy" id="1428652"/>
    <lineage>
        <taxon>Bacteria</taxon>
        <taxon>Bacillati</taxon>
        <taxon>Actinomycetota</taxon>
        <taxon>Actinomycetes</taxon>
        <taxon>Kitasatosporales</taxon>
        <taxon>Streptomycetaceae</taxon>
        <taxon>Streptomyces</taxon>
    </lineage>
</organism>
<keyword evidence="11" id="KW-1185">Reference proteome</keyword>
<accession>A0A1S2NTS8</accession>
<feature type="domain" description="RDD" evidence="8">
    <location>
        <begin position="334"/>
        <end position="483"/>
    </location>
</feature>
<sequence>MSAPTPAPGDDRPREGYYPDPSIPGYVRYWNGAAWVPGTSRPAPTDGRPLPPPPGARPAQPSVEETGPHFFDEDPVDEPGRVNPAEDLHDSRPEPAPAWGAERSQQSGFGGDQDRRVSWGAPQSADPRLPFSGGPDGTAPRTDGTATIPPADSSPPSDGTVVFRRPTRGEGAGTGSRGTSATSGPAPTEGTLTIRALSPRTGEQGGSTEAAGSGTGQPAARTPSAQAAAHPAPDPVPQRTAPPPAQPSAPATGLPPQRPAGPLPQQSAAPGLPQQSTDKPVTGAPGDGQSSWAQQVQRLASPGTDGDRPGAPWKPPVEDPFQAAARAQAAARPAGLGKRLAARLLDTLVLAAVTGAAAVPLGTKAIDHVQDKIDAAKLSGETVTVWLLDGTTTAYLAIVLAVFLGFGVLYDVLPTARWGRTLGKRLCGLQVQDIEGHEPPAFGRALVRWLVYSVLGLLLIGVVGVLWCLFDRPWRQCWHDKAAHTFVAG</sequence>
<keyword evidence="4 7" id="KW-1133">Transmembrane helix</keyword>
<dbReference type="InterPro" id="IPR018929">
    <property type="entry name" value="DUF2510"/>
</dbReference>
<reference evidence="10 11" key="1">
    <citation type="submission" date="2016-10" db="EMBL/GenBank/DDBJ databases">
        <title>Genome sequence of Streptomyces sp. MUSC 93.</title>
        <authorList>
            <person name="Lee L.-H."/>
            <person name="Ser H.-L."/>
            <person name="Law J.W.-F."/>
        </authorList>
    </citation>
    <scope>NUCLEOTIDE SEQUENCE [LARGE SCALE GENOMIC DNA]</scope>
    <source>
        <strain evidence="10 11">MUSC 93</strain>
    </source>
</reference>
<name>A0A1S2NTS8_9ACTN</name>
<protein>
    <recommendedName>
        <fullName evidence="12">RDD family protein</fullName>
    </recommendedName>
</protein>
<dbReference type="STRING" id="1428652.BIV24_30105"/>
<evidence type="ECO:0000256" key="1">
    <source>
        <dbReference type="ARBA" id="ARBA00004651"/>
    </source>
</evidence>
<keyword evidence="3 7" id="KW-0812">Transmembrane</keyword>
<evidence type="ECO:0000256" key="5">
    <source>
        <dbReference type="ARBA" id="ARBA00023136"/>
    </source>
</evidence>
<gene>
    <name evidence="10" type="ORF">BIV24_30105</name>
</gene>
<comment type="subcellular location">
    <subcellularLocation>
        <location evidence="1">Cell membrane</location>
        <topology evidence="1">Multi-pass membrane protein</topology>
    </subcellularLocation>
</comment>
<evidence type="ECO:0000256" key="4">
    <source>
        <dbReference type="ARBA" id="ARBA00022989"/>
    </source>
</evidence>
<feature type="region of interest" description="Disordered" evidence="6">
    <location>
        <begin position="1"/>
        <end position="318"/>
    </location>
</feature>
<feature type="compositionally biased region" description="Polar residues" evidence="6">
    <location>
        <begin position="288"/>
        <end position="298"/>
    </location>
</feature>
<evidence type="ECO:0000259" key="8">
    <source>
        <dbReference type="Pfam" id="PF06271"/>
    </source>
</evidence>
<dbReference type="OrthoDB" id="4207282at2"/>
<dbReference type="RefSeq" id="WP_071369638.1">
    <property type="nucleotide sequence ID" value="NZ_MLYP01000117.1"/>
</dbReference>
<dbReference type="EMBL" id="MLYP01000117">
    <property type="protein sequence ID" value="OIJ84781.1"/>
    <property type="molecule type" value="Genomic_DNA"/>
</dbReference>
<comment type="caution">
    <text evidence="10">The sequence shown here is derived from an EMBL/GenBank/DDBJ whole genome shotgun (WGS) entry which is preliminary data.</text>
</comment>
<evidence type="ECO:0008006" key="12">
    <source>
        <dbReference type="Google" id="ProtNLM"/>
    </source>
</evidence>
<dbReference type="InterPro" id="IPR010432">
    <property type="entry name" value="RDD"/>
</dbReference>
<keyword evidence="5 7" id="KW-0472">Membrane</keyword>
<evidence type="ECO:0000256" key="2">
    <source>
        <dbReference type="ARBA" id="ARBA00022475"/>
    </source>
</evidence>
<evidence type="ECO:0000256" key="7">
    <source>
        <dbReference type="SAM" id="Phobius"/>
    </source>
</evidence>
<dbReference type="PANTHER" id="PTHR36115:SF4">
    <property type="entry name" value="MEMBRANE PROTEIN"/>
    <property type="match status" value="1"/>
</dbReference>
<evidence type="ECO:0000313" key="11">
    <source>
        <dbReference type="Proteomes" id="UP000179935"/>
    </source>
</evidence>
<feature type="transmembrane region" description="Helical" evidence="7">
    <location>
        <begin position="340"/>
        <end position="362"/>
    </location>
</feature>
<dbReference type="GO" id="GO:0005886">
    <property type="term" value="C:plasma membrane"/>
    <property type="evidence" value="ECO:0007669"/>
    <property type="project" value="UniProtKB-SubCell"/>
</dbReference>
<evidence type="ECO:0000313" key="10">
    <source>
        <dbReference type="EMBL" id="OIJ84781.1"/>
    </source>
</evidence>
<dbReference type="AlphaFoldDB" id="A0A1S2NTS8"/>
<evidence type="ECO:0000259" key="9">
    <source>
        <dbReference type="Pfam" id="PF10708"/>
    </source>
</evidence>
<keyword evidence="2" id="KW-1003">Cell membrane</keyword>
<dbReference type="Pfam" id="PF10708">
    <property type="entry name" value="DUF2510"/>
    <property type="match status" value="1"/>
</dbReference>
<dbReference type="Pfam" id="PF06271">
    <property type="entry name" value="RDD"/>
    <property type="match status" value="1"/>
</dbReference>
<proteinExistence type="predicted"/>
<feature type="compositionally biased region" description="Basic and acidic residues" evidence="6">
    <location>
        <begin position="66"/>
        <end position="93"/>
    </location>
</feature>
<feature type="transmembrane region" description="Helical" evidence="7">
    <location>
        <begin position="449"/>
        <end position="470"/>
    </location>
</feature>
<dbReference type="PANTHER" id="PTHR36115">
    <property type="entry name" value="PROLINE-RICH ANTIGEN HOMOLOG-RELATED"/>
    <property type="match status" value="1"/>
</dbReference>
<feature type="transmembrane region" description="Helical" evidence="7">
    <location>
        <begin position="383"/>
        <end position="410"/>
    </location>
</feature>
<feature type="compositionally biased region" description="Polar residues" evidence="6">
    <location>
        <begin position="264"/>
        <end position="279"/>
    </location>
</feature>
<feature type="compositionally biased region" description="Low complexity" evidence="6">
    <location>
        <begin position="206"/>
        <end position="231"/>
    </location>
</feature>
<evidence type="ECO:0000256" key="6">
    <source>
        <dbReference type="SAM" id="MobiDB-lite"/>
    </source>
</evidence>